<evidence type="ECO:0000313" key="2">
    <source>
        <dbReference type="EMBL" id="GEK83611.1"/>
    </source>
</evidence>
<dbReference type="Proteomes" id="UP000321154">
    <property type="component" value="Unassembled WGS sequence"/>
</dbReference>
<name>A0A7W3PJU5_9MICO</name>
<accession>A0A7W3PJU5</accession>
<evidence type="ECO:0000256" key="1">
    <source>
        <dbReference type="SAM" id="Phobius"/>
    </source>
</evidence>
<keyword evidence="1" id="KW-1133">Transmembrane helix</keyword>
<gene>
    <name evidence="3" type="ORF">FB463_002709</name>
    <name evidence="2" type="ORF">FFA01_19200</name>
</gene>
<protein>
    <recommendedName>
        <fullName evidence="6">DNA helicase</fullName>
    </recommendedName>
</protein>
<evidence type="ECO:0000313" key="4">
    <source>
        <dbReference type="Proteomes" id="UP000321154"/>
    </source>
</evidence>
<dbReference type="Proteomes" id="UP000522688">
    <property type="component" value="Unassembled WGS sequence"/>
</dbReference>
<reference evidence="2 4" key="1">
    <citation type="submission" date="2019-07" db="EMBL/GenBank/DDBJ databases">
        <title>Whole genome shotgun sequence of Frigoribacterium faeni NBRC 103066.</title>
        <authorList>
            <person name="Hosoyama A."/>
            <person name="Uohara A."/>
            <person name="Ohji S."/>
            <person name="Ichikawa N."/>
        </authorList>
    </citation>
    <scope>NUCLEOTIDE SEQUENCE [LARGE SCALE GENOMIC DNA]</scope>
    <source>
        <strain evidence="2 4">NBRC 103066</strain>
    </source>
</reference>
<evidence type="ECO:0000313" key="5">
    <source>
        <dbReference type="Proteomes" id="UP000522688"/>
    </source>
</evidence>
<reference evidence="3 5" key="2">
    <citation type="submission" date="2020-07" db="EMBL/GenBank/DDBJ databases">
        <title>Sequencing the genomes of 1000 actinobacteria strains.</title>
        <authorList>
            <person name="Klenk H.-P."/>
        </authorList>
    </citation>
    <scope>NUCLEOTIDE SEQUENCE [LARGE SCALE GENOMIC DNA]</scope>
    <source>
        <strain evidence="3 5">DSM 10309</strain>
    </source>
</reference>
<dbReference type="OrthoDB" id="5123379at2"/>
<keyword evidence="1" id="KW-0812">Transmembrane</keyword>
<evidence type="ECO:0000313" key="3">
    <source>
        <dbReference type="EMBL" id="MBA8814438.1"/>
    </source>
</evidence>
<proteinExistence type="predicted"/>
<keyword evidence="4" id="KW-1185">Reference proteome</keyword>
<keyword evidence="1" id="KW-0472">Membrane</keyword>
<dbReference type="AlphaFoldDB" id="A0A7W3PJU5"/>
<comment type="caution">
    <text evidence="3">The sequence shown here is derived from an EMBL/GenBank/DDBJ whole genome shotgun (WGS) entry which is preliminary data.</text>
</comment>
<dbReference type="EMBL" id="BJUV01000017">
    <property type="protein sequence ID" value="GEK83611.1"/>
    <property type="molecule type" value="Genomic_DNA"/>
</dbReference>
<dbReference type="EMBL" id="JACGWW010000004">
    <property type="protein sequence ID" value="MBA8814438.1"/>
    <property type="molecule type" value="Genomic_DNA"/>
</dbReference>
<sequence>MALSRKQKKELKKFKKHAFDVWEEQREVFGHAGKVLGDVRDRGVKAANKEVVPRVKSAVDNNVRPAVSNGLAAGSQFATKAQDRLKHDVYPSVQSYLNGLDITNDPKVKKAVKNAKKQGAKVAKKYAPAKKKSGPGVGGVLLIGVGVIALGALVFAAVQTLRADDELWVADDDADTKA</sequence>
<dbReference type="RefSeq" id="WP_146855506.1">
    <property type="nucleotide sequence ID" value="NZ_BAAAHR010000003.1"/>
</dbReference>
<organism evidence="3 5">
    <name type="scientific">Frigoribacterium faeni</name>
    <dbReference type="NCBI Taxonomy" id="145483"/>
    <lineage>
        <taxon>Bacteria</taxon>
        <taxon>Bacillati</taxon>
        <taxon>Actinomycetota</taxon>
        <taxon>Actinomycetes</taxon>
        <taxon>Micrococcales</taxon>
        <taxon>Microbacteriaceae</taxon>
        <taxon>Frigoribacterium</taxon>
    </lineage>
</organism>
<feature type="transmembrane region" description="Helical" evidence="1">
    <location>
        <begin position="134"/>
        <end position="158"/>
    </location>
</feature>
<evidence type="ECO:0008006" key="6">
    <source>
        <dbReference type="Google" id="ProtNLM"/>
    </source>
</evidence>